<keyword evidence="2" id="KW-0808">Transferase</keyword>
<accession>A0A1T4Z180</accession>
<proteinExistence type="predicted"/>
<dbReference type="GO" id="GO:0016740">
    <property type="term" value="F:transferase activity"/>
    <property type="evidence" value="ECO:0007669"/>
    <property type="project" value="UniProtKB-KW"/>
</dbReference>
<dbReference type="EMBL" id="LT796768">
    <property type="protein sequence ID" value="SKB07321.1"/>
    <property type="molecule type" value="Genomic_DNA"/>
</dbReference>
<dbReference type="Pfam" id="PF04230">
    <property type="entry name" value="PS_pyruv_trans"/>
    <property type="match status" value="1"/>
</dbReference>
<sequence>MNSHAHPSSTAPTVALVSGFWGQNIGNAFFNMGGRWILDQVYGEGAVAFIQDQPGYRTFHDASKGNPANDIEFLKYLDVERMVLQGPVLSQHIGRLWGPTLSALTARGGRYALLGAAFFKFTDVELNAARQFLTEFPPEFIVTRDGRSHDILASWGLDAPLHNGLDSAFFAPKSYTPIRTTGLDYYTFNFDRYPEPTIEIGAPTQDAEVQFEADGATWSLRTPSMTSKLAHRSKVQAYLGHLIDRRSLPETLNGRVVVRPEHRFNPHMTYKIYQHSNAIASDEPWTYFTTYANSQLTLADRVHACVISLAYGTPAMLFTPSPRSALFDRVGCGDIRKHPVTLDPDFLEAERAAEVDWLRAHV</sequence>
<dbReference type="RefSeq" id="WP_078699715.1">
    <property type="nucleotide sequence ID" value="NZ_LT796768.1"/>
</dbReference>
<gene>
    <name evidence="2" type="ORF">SAMN06295964_1660</name>
</gene>
<evidence type="ECO:0000313" key="2">
    <source>
        <dbReference type="EMBL" id="SKB07321.1"/>
    </source>
</evidence>
<dbReference type="STRING" id="1736691.SAMN06295964_1660"/>
<evidence type="ECO:0000259" key="1">
    <source>
        <dbReference type="Pfam" id="PF04230"/>
    </source>
</evidence>
<dbReference type="OrthoDB" id="627944at2"/>
<dbReference type="Proteomes" id="UP000191040">
    <property type="component" value="Chromosome I"/>
</dbReference>
<dbReference type="AlphaFoldDB" id="A0A1T4Z180"/>
<dbReference type="InterPro" id="IPR007345">
    <property type="entry name" value="Polysacch_pyruvyl_Trfase"/>
</dbReference>
<name>A0A1T4Z180_9ACTN</name>
<evidence type="ECO:0000313" key="3">
    <source>
        <dbReference type="Proteomes" id="UP000191040"/>
    </source>
</evidence>
<feature type="domain" description="Polysaccharide pyruvyl transferase" evidence="1">
    <location>
        <begin position="82"/>
        <end position="321"/>
    </location>
</feature>
<reference evidence="3" key="1">
    <citation type="submission" date="2017-02" db="EMBL/GenBank/DDBJ databases">
        <authorList>
            <person name="Varghese N."/>
            <person name="Submissions S."/>
        </authorList>
    </citation>
    <scope>NUCLEOTIDE SEQUENCE [LARGE SCALE GENOMIC DNA]</scope>
    <source>
        <strain evidence="3">9H-4</strain>
    </source>
</reference>
<organism evidence="2 3">
    <name type="scientific">Aeromicrobium choanae</name>
    <dbReference type="NCBI Taxonomy" id="1736691"/>
    <lineage>
        <taxon>Bacteria</taxon>
        <taxon>Bacillati</taxon>
        <taxon>Actinomycetota</taxon>
        <taxon>Actinomycetes</taxon>
        <taxon>Propionibacteriales</taxon>
        <taxon>Nocardioidaceae</taxon>
        <taxon>Aeromicrobium</taxon>
    </lineage>
</organism>
<keyword evidence="3" id="KW-1185">Reference proteome</keyword>
<protein>
    <submittedName>
        <fullName evidence="2">Polysaccharide pyruvyl transferase</fullName>
    </submittedName>
</protein>